<gene>
    <name evidence="2" type="ORF">KIW84_053065</name>
</gene>
<name>A0A9D5AG46_PEA</name>
<keyword evidence="1" id="KW-0732">Signal</keyword>
<reference evidence="2 3" key="1">
    <citation type="journal article" date="2022" name="Nat. Genet.">
        <title>Improved pea reference genome and pan-genome highlight genomic features and evolutionary characteristics.</title>
        <authorList>
            <person name="Yang T."/>
            <person name="Liu R."/>
            <person name="Luo Y."/>
            <person name="Hu S."/>
            <person name="Wang D."/>
            <person name="Wang C."/>
            <person name="Pandey M.K."/>
            <person name="Ge S."/>
            <person name="Xu Q."/>
            <person name="Li N."/>
            <person name="Li G."/>
            <person name="Huang Y."/>
            <person name="Saxena R.K."/>
            <person name="Ji Y."/>
            <person name="Li M."/>
            <person name="Yan X."/>
            <person name="He Y."/>
            <person name="Liu Y."/>
            <person name="Wang X."/>
            <person name="Xiang C."/>
            <person name="Varshney R.K."/>
            <person name="Ding H."/>
            <person name="Gao S."/>
            <person name="Zong X."/>
        </authorList>
    </citation>
    <scope>NUCLEOTIDE SEQUENCE [LARGE SCALE GENOMIC DNA]</scope>
    <source>
        <strain evidence="2 3">cv. Zhongwan 6</strain>
    </source>
</reference>
<dbReference type="EMBL" id="JAMSHJ010000005">
    <property type="protein sequence ID" value="KAI5406581.1"/>
    <property type="molecule type" value="Genomic_DNA"/>
</dbReference>
<organism evidence="2 3">
    <name type="scientific">Pisum sativum</name>
    <name type="common">Garden pea</name>
    <name type="synonym">Lathyrus oleraceus</name>
    <dbReference type="NCBI Taxonomy" id="3888"/>
    <lineage>
        <taxon>Eukaryota</taxon>
        <taxon>Viridiplantae</taxon>
        <taxon>Streptophyta</taxon>
        <taxon>Embryophyta</taxon>
        <taxon>Tracheophyta</taxon>
        <taxon>Spermatophyta</taxon>
        <taxon>Magnoliopsida</taxon>
        <taxon>eudicotyledons</taxon>
        <taxon>Gunneridae</taxon>
        <taxon>Pentapetalae</taxon>
        <taxon>rosids</taxon>
        <taxon>fabids</taxon>
        <taxon>Fabales</taxon>
        <taxon>Fabaceae</taxon>
        <taxon>Papilionoideae</taxon>
        <taxon>50 kb inversion clade</taxon>
        <taxon>NPAAA clade</taxon>
        <taxon>Hologalegina</taxon>
        <taxon>IRL clade</taxon>
        <taxon>Fabeae</taxon>
        <taxon>Lathyrus</taxon>
    </lineage>
</organism>
<feature type="signal peptide" evidence="1">
    <location>
        <begin position="1"/>
        <end position="16"/>
    </location>
</feature>
<evidence type="ECO:0000313" key="3">
    <source>
        <dbReference type="Proteomes" id="UP001058974"/>
    </source>
</evidence>
<evidence type="ECO:0000256" key="1">
    <source>
        <dbReference type="SAM" id="SignalP"/>
    </source>
</evidence>
<comment type="caution">
    <text evidence="2">The sequence shown here is derived from an EMBL/GenBank/DDBJ whole genome shotgun (WGS) entry which is preliminary data.</text>
</comment>
<dbReference type="Proteomes" id="UP001058974">
    <property type="component" value="Chromosome 5"/>
</dbReference>
<evidence type="ECO:0000313" key="2">
    <source>
        <dbReference type="EMBL" id="KAI5406581.1"/>
    </source>
</evidence>
<protein>
    <submittedName>
        <fullName evidence="2">Uncharacterized protein</fullName>
    </submittedName>
</protein>
<dbReference type="InterPro" id="IPR036282">
    <property type="entry name" value="Glutathione-S-Trfase_C_sf"/>
</dbReference>
<accession>A0A9D5AG46</accession>
<dbReference type="AlphaFoldDB" id="A0A9D5AG46"/>
<sequence length="157" mass="18052">MITVMMFMSGVVSVFSTPYMEQDDFENLMKCPCRIRHESNSVIPADSLDRDIKSLYLSITTTSGHEVNHSTEVLKWVAFVESFLVALDESFENLKRLNNELSGKSVLLGNGLKPFKVDFIIFSIVHPSCLLDTNKEKLPHVLRKVDSFNRWILRWII</sequence>
<proteinExistence type="predicted"/>
<dbReference type="SUPFAM" id="SSF47616">
    <property type="entry name" value="GST C-terminal domain-like"/>
    <property type="match status" value="1"/>
</dbReference>
<keyword evidence="3" id="KW-1185">Reference proteome</keyword>
<dbReference type="Gramene" id="Psat05G0306500-T1">
    <property type="protein sequence ID" value="KAI5406581.1"/>
    <property type="gene ID" value="KIW84_053065"/>
</dbReference>
<feature type="chain" id="PRO_5039533685" evidence="1">
    <location>
        <begin position="17"/>
        <end position="157"/>
    </location>
</feature>